<accession>A0A418VGM3</accession>
<evidence type="ECO:0000259" key="1">
    <source>
        <dbReference type="Pfam" id="PF13338"/>
    </source>
</evidence>
<comment type="caution">
    <text evidence="2">The sequence shown here is derived from an EMBL/GenBank/DDBJ whole genome shotgun (WGS) entry which is preliminary data.</text>
</comment>
<dbReference type="Pfam" id="PF13338">
    <property type="entry name" value="AbiEi_4"/>
    <property type="match status" value="1"/>
</dbReference>
<dbReference type="Proteomes" id="UP000286287">
    <property type="component" value="Unassembled WGS sequence"/>
</dbReference>
<keyword evidence="3" id="KW-1185">Reference proteome</keyword>
<sequence length="186" mass="20797">MTSSLHRFQELSALADAQAGYFTAAQALNLGYSYPTQHHHAQQGSWQRTRHGLYRLSTYPLSPDEHLAELSLWSRNRQGEAQAVVSHHTALAFHELSDLLPEQIHLSVPRGFRKVAPPGVQLHTNEIPVADQQTQHGFQVTSVLRTLQDMVSSDLSPELLDQAIDQALERGMISPLQAHDLNREKG</sequence>
<dbReference type="AlphaFoldDB" id="A0A418VGM3"/>
<dbReference type="EMBL" id="QYUJ01000006">
    <property type="protein sequence ID" value="RJF75244.1"/>
    <property type="molecule type" value="Genomic_DNA"/>
</dbReference>
<protein>
    <recommendedName>
        <fullName evidence="1">AbiEi antitoxin N-terminal domain-containing protein</fullName>
    </recommendedName>
</protein>
<feature type="domain" description="AbiEi antitoxin N-terminal" evidence="1">
    <location>
        <begin position="9"/>
        <end position="56"/>
    </location>
</feature>
<reference evidence="2 3" key="1">
    <citation type="submission" date="2018-09" db="EMBL/GenBank/DDBJ databases">
        <authorList>
            <person name="Zhu H."/>
        </authorList>
    </citation>
    <scope>NUCLEOTIDE SEQUENCE [LARGE SCALE GENOMIC DNA]</scope>
    <source>
        <strain evidence="2 3">K2S05-167</strain>
    </source>
</reference>
<evidence type="ECO:0000313" key="3">
    <source>
        <dbReference type="Proteomes" id="UP000286287"/>
    </source>
</evidence>
<name>A0A418VGM3_9DEIO</name>
<dbReference type="RefSeq" id="WP_119760496.1">
    <property type="nucleotide sequence ID" value="NZ_QYUJ01000006.1"/>
</dbReference>
<dbReference type="OrthoDB" id="3356078at2"/>
<proteinExistence type="predicted"/>
<organism evidence="2 3">
    <name type="scientific">Deinococcus cavernae</name>
    <dbReference type="NCBI Taxonomy" id="2320857"/>
    <lineage>
        <taxon>Bacteria</taxon>
        <taxon>Thermotogati</taxon>
        <taxon>Deinococcota</taxon>
        <taxon>Deinococci</taxon>
        <taxon>Deinococcales</taxon>
        <taxon>Deinococcaceae</taxon>
        <taxon>Deinococcus</taxon>
    </lineage>
</organism>
<gene>
    <name evidence="2" type="ORF">D3875_01695</name>
</gene>
<dbReference type="InterPro" id="IPR025159">
    <property type="entry name" value="AbiEi_N"/>
</dbReference>
<evidence type="ECO:0000313" key="2">
    <source>
        <dbReference type="EMBL" id="RJF75244.1"/>
    </source>
</evidence>